<evidence type="ECO:0000313" key="1">
    <source>
        <dbReference type="EMBL" id="KZE78432.1"/>
    </source>
</evidence>
<organism evidence="1 2">
    <name type="scientific">Myroides marinus</name>
    <dbReference type="NCBI Taxonomy" id="703342"/>
    <lineage>
        <taxon>Bacteria</taxon>
        <taxon>Pseudomonadati</taxon>
        <taxon>Bacteroidota</taxon>
        <taxon>Flavobacteriia</taxon>
        <taxon>Flavobacteriales</taxon>
        <taxon>Flavobacteriaceae</taxon>
        <taxon>Myroides</taxon>
    </lineage>
</organism>
<keyword evidence="2" id="KW-1185">Reference proteome</keyword>
<sequence length="144" mass="16281">MKSFYFLIVITLFCSCTVKVSPIEYGTDNCDFCQMGIVDNKHASQLVTEKGKNYKFDAIECMLSYINKNQKDQSYSHILVSDLQNPGELISANNAYFIVSQNIPSPMGAFLSATKTKQVAESITTQHTGEIFSYKEILQRNMKH</sequence>
<gene>
    <name evidence="1" type="ORF">AV926_12100</name>
</gene>
<evidence type="ECO:0000313" key="2">
    <source>
        <dbReference type="Proteomes" id="UP000076630"/>
    </source>
</evidence>
<dbReference type="InterPro" id="IPR008719">
    <property type="entry name" value="N2O_reductase_NosL"/>
</dbReference>
<dbReference type="PANTHER" id="PTHR41247">
    <property type="entry name" value="HTH-TYPE TRANSCRIPTIONAL REPRESSOR YCNK"/>
    <property type="match status" value="1"/>
</dbReference>
<comment type="caution">
    <text evidence="1">The sequence shown here is derived from an EMBL/GenBank/DDBJ whole genome shotgun (WGS) entry which is preliminary data.</text>
</comment>
<dbReference type="Pfam" id="PF05573">
    <property type="entry name" value="NosL"/>
    <property type="match status" value="1"/>
</dbReference>
<name>A0A165R3T4_9FLAO</name>
<dbReference type="AlphaFoldDB" id="A0A165R3T4"/>
<evidence type="ECO:0008006" key="3">
    <source>
        <dbReference type="Google" id="ProtNLM"/>
    </source>
</evidence>
<proteinExistence type="predicted"/>
<reference evidence="1 2" key="1">
    <citation type="submission" date="2016-01" db="EMBL/GenBank/DDBJ databases">
        <title>Whole genome sequencing of Myroides marinus L41.</title>
        <authorList>
            <person name="Hong K.W."/>
        </authorList>
    </citation>
    <scope>NUCLEOTIDE SEQUENCE [LARGE SCALE GENOMIC DNA]</scope>
    <source>
        <strain evidence="1 2">L41</strain>
    </source>
</reference>
<dbReference type="PANTHER" id="PTHR41247:SF1">
    <property type="entry name" value="HTH-TYPE TRANSCRIPTIONAL REPRESSOR YCNK"/>
    <property type="match status" value="1"/>
</dbReference>
<dbReference type="Proteomes" id="UP000076630">
    <property type="component" value="Unassembled WGS sequence"/>
</dbReference>
<protein>
    <recommendedName>
        <fullName evidence="3">Copper chaperone NosL</fullName>
    </recommendedName>
</protein>
<dbReference type="SUPFAM" id="SSF160387">
    <property type="entry name" value="NosL/MerB-like"/>
    <property type="match status" value="1"/>
</dbReference>
<dbReference type="RefSeq" id="WP_038986736.1">
    <property type="nucleotide sequence ID" value="NZ_JACAJN010000032.1"/>
</dbReference>
<dbReference type="EMBL" id="LQNU01000064">
    <property type="protein sequence ID" value="KZE78432.1"/>
    <property type="molecule type" value="Genomic_DNA"/>
</dbReference>
<dbReference type="PROSITE" id="PS51257">
    <property type="entry name" value="PROKAR_LIPOPROTEIN"/>
    <property type="match status" value="1"/>
</dbReference>
<accession>A0A165R3T4</accession>
<dbReference type="OrthoDB" id="9792749at2"/>